<dbReference type="KEGG" id="bfu:BCIN_01g07400"/>
<dbReference type="EMBL" id="CP009805">
    <property type="protein sequence ID" value="ATZ46067.1"/>
    <property type="molecule type" value="Genomic_DNA"/>
</dbReference>
<dbReference type="Proteomes" id="UP000001798">
    <property type="component" value="Chromosome 1"/>
</dbReference>
<evidence type="ECO:0000313" key="6">
    <source>
        <dbReference type="EMBL" id="ATZ46067.1"/>
    </source>
</evidence>
<evidence type="ECO:0000256" key="2">
    <source>
        <dbReference type="ARBA" id="ARBA00022692"/>
    </source>
</evidence>
<gene>
    <name evidence="6" type="ORF">BCIN_01g07400</name>
</gene>
<keyword evidence="3 5" id="KW-1133">Transmembrane helix</keyword>
<evidence type="ECO:0000256" key="1">
    <source>
        <dbReference type="ARBA" id="ARBA00004141"/>
    </source>
</evidence>
<dbReference type="Pfam" id="PF03547">
    <property type="entry name" value="Mem_trans"/>
    <property type="match status" value="1"/>
</dbReference>
<feature type="transmembrane region" description="Helical" evidence="5">
    <location>
        <begin position="149"/>
        <end position="166"/>
    </location>
</feature>
<accession>A0A384J6J9</accession>
<name>A0A384J6J9_BOTFB</name>
<dbReference type="OMA" id="GSDPMLW"/>
<evidence type="ECO:0000256" key="3">
    <source>
        <dbReference type="ARBA" id="ARBA00022989"/>
    </source>
</evidence>
<organism evidence="6 7">
    <name type="scientific">Botryotinia fuckeliana (strain B05.10)</name>
    <name type="common">Noble rot fungus</name>
    <name type="synonym">Botrytis cinerea</name>
    <dbReference type="NCBI Taxonomy" id="332648"/>
    <lineage>
        <taxon>Eukaryota</taxon>
        <taxon>Fungi</taxon>
        <taxon>Dikarya</taxon>
        <taxon>Ascomycota</taxon>
        <taxon>Pezizomycotina</taxon>
        <taxon>Leotiomycetes</taxon>
        <taxon>Helotiales</taxon>
        <taxon>Sclerotiniaceae</taxon>
        <taxon>Botrytis</taxon>
    </lineage>
</organism>
<feature type="transmembrane region" description="Helical" evidence="5">
    <location>
        <begin position="370"/>
        <end position="392"/>
    </location>
</feature>
<dbReference type="GO" id="GO:0005783">
    <property type="term" value="C:endoplasmic reticulum"/>
    <property type="evidence" value="ECO:0007669"/>
    <property type="project" value="TreeGrafter"/>
</dbReference>
<protein>
    <recommendedName>
        <fullName evidence="8">Auxin efflux carrier superfamily protein</fullName>
    </recommendedName>
</protein>
<sequence length="467" mass="51565">MASSLTVSLVAAFQASMAVLLVIFYGALSVYMKLLDSKSAKMMSKISVKFFLPALEFVKIGRELHAGGGHRYNVILVWACLTHTISFLIGAGAHFVFGMPDWITATIMFNNTTSYPLMLIQALDQTGLLNPLLLEDGGTGYNPVEQAKSYFLVYSVLSSCLTFAIGPRMMDTEFAIDPPDEEDLLSALAQVQQDREGESEDDSEVLHFPTEHTNLLSPHHRPAISSRSTSFFPSRRASATMTPPTRDTNRAIVYERRPSSIISRRKWFELSDRVRWWLLFFYDFLNAPLLGAIAGAIVGLSPVLHRAFFNETVDGGIFTAWLTASLENIGVLFVSLPVVGAGVSLYSAVTKTSEKGKGKEPTSTPWFTTFYVLAVRFAIWPVISTGIIYYLAKNTNWLGEDPMLWFSMMFMPLGPPAVKLITMVEVSDAKEEDQHKVAKLLAISYAISPVMCFAVVGSLSACQAARN</sequence>
<dbReference type="GO" id="GO:0016020">
    <property type="term" value="C:membrane"/>
    <property type="evidence" value="ECO:0007669"/>
    <property type="project" value="UniProtKB-SubCell"/>
</dbReference>
<dbReference type="PANTHER" id="PTHR31794">
    <property type="entry name" value="AUXIN EFFLUX TRANSPORTER FAMILY PROTEIN (EUROFUNG)"/>
    <property type="match status" value="1"/>
</dbReference>
<feature type="transmembrane region" description="Helical" evidence="5">
    <location>
        <begin position="274"/>
        <end position="300"/>
    </location>
</feature>
<dbReference type="GO" id="GO:0055085">
    <property type="term" value="P:transmembrane transport"/>
    <property type="evidence" value="ECO:0007669"/>
    <property type="project" value="InterPro"/>
</dbReference>
<feature type="transmembrane region" description="Helical" evidence="5">
    <location>
        <begin position="72"/>
        <end position="97"/>
    </location>
</feature>
<dbReference type="AlphaFoldDB" id="A0A384J6J9"/>
<comment type="subcellular location">
    <subcellularLocation>
        <location evidence="1">Membrane</location>
        <topology evidence="1">Multi-pass membrane protein</topology>
    </subcellularLocation>
</comment>
<keyword evidence="4 5" id="KW-0472">Membrane</keyword>
<reference evidence="6 7" key="2">
    <citation type="journal article" date="2012" name="Eukaryot. Cell">
        <title>Genome update of Botrytis cinerea strains B05.10 and T4.</title>
        <authorList>
            <person name="Staats M."/>
            <person name="van Kan J.A."/>
        </authorList>
    </citation>
    <scope>NUCLEOTIDE SEQUENCE [LARGE SCALE GENOMIC DNA]</scope>
    <source>
        <strain evidence="6 7">B05.10</strain>
    </source>
</reference>
<evidence type="ECO:0000256" key="5">
    <source>
        <dbReference type="SAM" id="Phobius"/>
    </source>
</evidence>
<evidence type="ECO:0008006" key="8">
    <source>
        <dbReference type="Google" id="ProtNLM"/>
    </source>
</evidence>
<dbReference type="InterPro" id="IPR004776">
    <property type="entry name" value="Mem_transp_PIN-like"/>
</dbReference>
<dbReference type="RefSeq" id="XP_001561131.1">
    <property type="nucleotide sequence ID" value="XM_001561081.2"/>
</dbReference>
<feature type="transmembrane region" description="Helical" evidence="5">
    <location>
        <begin position="438"/>
        <end position="461"/>
    </location>
</feature>
<dbReference type="VEuPathDB" id="FungiDB:Bcin01g07400"/>
<dbReference type="GeneID" id="5441778"/>
<feature type="transmembrane region" description="Helical" evidence="5">
    <location>
        <begin position="329"/>
        <end position="349"/>
    </location>
</feature>
<dbReference type="PANTHER" id="PTHR31794:SF4">
    <property type="entry name" value="AUXIN EFFLUX TRANSPORTER FAMILY PROTEIN (EUROFUNG)"/>
    <property type="match status" value="1"/>
</dbReference>
<reference evidence="6 7" key="1">
    <citation type="journal article" date="2011" name="PLoS Genet.">
        <title>Genomic analysis of the necrotrophic fungal pathogens Sclerotinia sclerotiorum and Botrytis cinerea.</title>
        <authorList>
            <person name="Amselem J."/>
            <person name="Cuomo C.A."/>
            <person name="van Kan J.A."/>
            <person name="Viaud M."/>
            <person name="Benito E.P."/>
            <person name="Couloux A."/>
            <person name="Coutinho P.M."/>
            <person name="de Vries R.P."/>
            <person name="Dyer P.S."/>
            <person name="Fillinger S."/>
            <person name="Fournier E."/>
            <person name="Gout L."/>
            <person name="Hahn M."/>
            <person name="Kohn L."/>
            <person name="Lapalu N."/>
            <person name="Plummer K.M."/>
            <person name="Pradier J.M."/>
            <person name="Quevillon E."/>
            <person name="Sharon A."/>
            <person name="Simon A."/>
            <person name="ten Have A."/>
            <person name="Tudzynski B."/>
            <person name="Tudzynski P."/>
            <person name="Wincker P."/>
            <person name="Andrew M."/>
            <person name="Anthouard V."/>
            <person name="Beever R.E."/>
            <person name="Beffa R."/>
            <person name="Benoit I."/>
            <person name="Bouzid O."/>
            <person name="Brault B."/>
            <person name="Chen Z."/>
            <person name="Choquer M."/>
            <person name="Collemare J."/>
            <person name="Cotton P."/>
            <person name="Danchin E.G."/>
            <person name="Da Silva C."/>
            <person name="Gautier A."/>
            <person name="Giraud C."/>
            <person name="Giraud T."/>
            <person name="Gonzalez C."/>
            <person name="Grossetete S."/>
            <person name="Guldener U."/>
            <person name="Henrissat B."/>
            <person name="Howlett B.J."/>
            <person name="Kodira C."/>
            <person name="Kretschmer M."/>
            <person name="Lappartient A."/>
            <person name="Leroch M."/>
            <person name="Levis C."/>
            <person name="Mauceli E."/>
            <person name="Neuveglise C."/>
            <person name="Oeser B."/>
            <person name="Pearson M."/>
            <person name="Poulain J."/>
            <person name="Poussereau N."/>
            <person name="Quesneville H."/>
            <person name="Rascle C."/>
            <person name="Schumacher J."/>
            <person name="Segurens B."/>
            <person name="Sexton A."/>
            <person name="Silva E."/>
            <person name="Sirven C."/>
            <person name="Soanes D.M."/>
            <person name="Talbot N.J."/>
            <person name="Templeton M."/>
            <person name="Yandava C."/>
            <person name="Yarden O."/>
            <person name="Zeng Q."/>
            <person name="Rollins J.A."/>
            <person name="Lebrun M.H."/>
            <person name="Dickman M."/>
        </authorList>
    </citation>
    <scope>NUCLEOTIDE SEQUENCE [LARGE SCALE GENOMIC DNA]</scope>
    <source>
        <strain evidence="6 7">B05.10</strain>
    </source>
</reference>
<evidence type="ECO:0000256" key="4">
    <source>
        <dbReference type="ARBA" id="ARBA00023136"/>
    </source>
</evidence>
<feature type="transmembrane region" description="Helical" evidence="5">
    <location>
        <begin position="12"/>
        <end position="35"/>
    </location>
</feature>
<evidence type="ECO:0000313" key="7">
    <source>
        <dbReference type="Proteomes" id="UP000001798"/>
    </source>
</evidence>
<keyword evidence="2 5" id="KW-0812">Transmembrane</keyword>
<keyword evidence="7" id="KW-1185">Reference proteome</keyword>
<proteinExistence type="predicted"/>
<reference evidence="6 7" key="3">
    <citation type="journal article" date="2017" name="Mol. Plant Pathol.">
        <title>A gapless genome sequence of the fungus Botrytis cinerea.</title>
        <authorList>
            <person name="Van Kan J.A."/>
            <person name="Stassen J.H."/>
            <person name="Mosbach A."/>
            <person name="Van Der Lee T.A."/>
            <person name="Faino L."/>
            <person name="Farmer A.D."/>
            <person name="Papasotiriou D.G."/>
            <person name="Zhou S."/>
            <person name="Seidl M.F."/>
            <person name="Cottam E."/>
            <person name="Edel D."/>
            <person name="Hahn M."/>
            <person name="Schwartz D.C."/>
            <person name="Dietrich R.A."/>
            <person name="Widdison S."/>
            <person name="Scalliet G."/>
        </authorList>
    </citation>
    <scope>NUCLEOTIDE SEQUENCE [LARGE SCALE GENOMIC DNA]</scope>
    <source>
        <strain evidence="6 7">B05.10</strain>
    </source>
</reference>
<dbReference type="OrthoDB" id="191139at2759"/>
<feature type="transmembrane region" description="Helical" evidence="5">
    <location>
        <begin position="404"/>
        <end position="426"/>
    </location>
</feature>